<dbReference type="EMBL" id="OQ980520">
    <property type="protein sequence ID" value="WLP00770.1"/>
    <property type="molecule type" value="mRNA"/>
</dbReference>
<name>A0AA49X9X0_CONFG</name>
<organism evidence="3">
    <name type="scientific">Conus frigidus</name>
    <name type="common">Frigid cone</name>
    <dbReference type="NCBI Taxonomy" id="101755"/>
    <lineage>
        <taxon>Eukaryota</taxon>
        <taxon>Metazoa</taxon>
        <taxon>Spiralia</taxon>
        <taxon>Lophotrochozoa</taxon>
        <taxon>Mollusca</taxon>
        <taxon>Gastropoda</taxon>
        <taxon>Caenogastropoda</taxon>
        <taxon>Neogastropoda</taxon>
        <taxon>Conoidea</taxon>
        <taxon>Conidae</taxon>
        <taxon>Conus</taxon>
        <taxon>Virgiconus</taxon>
    </lineage>
</organism>
<feature type="signal peptide" evidence="2">
    <location>
        <begin position="1"/>
        <end position="16"/>
    </location>
</feature>
<accession>A0AA49X9X0</accession>
<proteinExistence type="evidence at transcript level"/>
<feature type="region of interest" description="Disordered" evidence="1">
    <location>
        <begin position="128"/>
        <end position="148"/>
    </location>
</feature>
<evidence type="ECO:0000256" key="2">
    <source>
        <dbReference type="SAM" id="SignalP"/>
    </source>
</evidence>
<sequence>MLRLIIAAVLASACLAFPQRRDGAPANAAPNLQPFNGEMAMPNMQPMHALPMSMSGMSSPQLMPLNPNLGMGFKRENLEKRRQHSQFSDDNKSPFDSEDGLGNFMNFMKENGNNLPFANMDSAATDLGHFEPSAENEDGKFRFFDKEQ</sequence>
<evidence type="ECO:0000256" key="1">
    <source>
        <dbReference type="SAM" id="MobiDB-lite"/>
    </source>
</evidence>
<feature type="chain" id="PRO_5041385336" evidence="2">
    <location>
        <begin position="17"/>
        <end position="148"/>
    </location>
</feature>
<feature type="region of interest" description="Disordered" evidence="1">
    <location>
        <begin position="79"/>
        <end position="108"/>
    </location>
</feature>
<evidence type="ECO:0000313" key="3">
    <source>
        <dbReference type="EMBL" id="WLP00770.1"/>
    </source>
</evidence>
<keyword evidence="2" id="KW-0732">Signal</keyword>
<reference evidence="3" key="1">
    <citation type="submission" date="2023-05" db="EMBL/GenBank/DDBJ databases">
        <title>Conotoxin precursor B2 superfamily.</title>
        <authorList>
            <person name="Vijayasarathy M."/>
            <person name="Balaram P."/>
        </authorList>
    </citation>
    <scope>NUCLEOTIDE SEQUENCE</scope>
</reference>
<protein>
    <submittedName>
        <fullName evidence="3">Conotoxin B2 superfamily protein</fullName>
    </submittedName>
</protein>
<dbReference type="AlphaFoldDB" id="A0AA49X9X0"/>
<feature type="compositionally biased region" description="Basic and acidic residues" evidence="1">
    <location>
        <begin position="137"/>
        <end position="148"/>
    </location>
</feature>